<proteinExistence type="predicted"/>
<sequence>MRHAPVIRAGPTYRTLVKLARHLQIRTLPLKIRMPVVSGARYIASRPHAPLAVEPASHAAAVATSSKYAITHAEHDEDNARLTSMK</sequence>
<dbReference type="EMBL" id="CM023481">
    <property type="protein sequence ID" value="KAH6945973.1"/>
    <property type="molecule type" value="Genomic_DNA"/>
</dbReference>
<comment type="caution">
    <text evidence="1">The sequence shown here is derived from an EMBL/GenBank/DDBJ whole genome shotgun (WGS) entry which is preliminary data.</text>
</comment>
<accession>A0ACB7TFX1</accession>
<dbReference type="Proteomes" id="UP000821845">
    <property type="component" value="Chromosome 1"/>
</dbReference>
<keyword evidence="2" id="KW-1185">Reference proteome</keyword>
<reference evidence="1" key="1">
    <citation type="submission" date="2020-05" db="EMBL/GenBank/DDBJ databases">
        <title>Large-scale comparative analyses of tick genomes elucidate their genetic diversity and vector capacities.</title>
        <authorList>
            <person name="Jia N."/>
            <person name="Wang J."/>
            <person name="Shi W."/>
            <person name="Du L."/>
            <person name="Sun Y."/>
            <person name="Zhan W."/>
            <person name="Jiang J."/>
            <person name="Wang Q."/>
            <person name="Zhang B."/>
            <person name="Ji P."/>
            <person name="Sakyi L.B."/>
            <person name="Cui X."/>
            <person name="Yuan T."/>
            <person name="Jiang B."/>
            <person name="Yang W."/>
            <person name="Lam T.T.-Y."/>
            <person name="Chang Q."/>
            <person name="Ding S."/>
            <person name="Wang X."/>
            <person name="Zhu J."/>
            <person name="Ruan X."/>
            <person name="Zhao L."/>
            <person name="Wei J."/>
            <person name="Que T."/>
            <person name="Du C."/>
            <person name="Cheng J."/>
            <person name="Dai P."/>
            <person name="Han X."/>
            <person name="Huang E."/>
            <person name="Gao Y."/>
            <person name="Liu J."/>
            <person name="Shao H."/>
            <person name="Ye R."/>
            <person name="Li L."/>
            <person name="Wei W."/>
            <person name="Wang X."/>
            <person name="Wang C."/>
            <person name="Yang T."/>
            <person name="Huo Q."/>
            <person name="Li W."/>
            <person name="Guo W."/>
            <person name="Chen H."/>
            <person name="Zhou L."/>
            <person name="Ni X."/>
            <person name="Tian J."/>
            <person name="Zhou Y."/>
            <person name="Sheng Y."/>
            <person name="Liu T."/>
            <person name="Pan Y."/>
            <person name="Xia L."/>
            <person name="Li J."/>
            <person name="Zhao F."/>
            <person name="Cao W."/>
        </authorList>
    </citation>
    <scope>NUCLEOTIDE SEQUENCE</scope>
    <source>
        <strain evidence="1">Hyas-2018</strain>
    </source>
</reference>
<evidence type="ECO:0000313" key="1">
    <source>
        <dbReference type="EMBL" id="KAH6945973.1"/>
    </source>
</evidence>
<protein>
    <submittedName>
        <fullName evidence="1">Uncharacterized protein</fullName>
    </submittedName>
</protein>
<evidence type="ECO:0000313" key="2">
    <source>
        <dbReference type="Proteomes" id="UP000821845"/>
    </source>
</evidence>
<name>A0ACB7TFX1_HYAAI</name>
<gene>
    <name evidence="1" type="ORF">HPB50_010958</name>
</gene>
<organism evidence="1 2">
    <name type="scientific">Hyalomma asiaticum</name>
    <name type="common">Tick</name>
    <dbReference type="NCBI Taxonomy" id="266040"/>
    <lineage>
        <taxon>Eukaryota</taxon>
        <taxon>Metazoa</taxon>
        <taxon>Ecdysozoa</taxon>
        <taxon>Arthropoda</taxon>
        <taxon>Chelicerata</taxon>
        <taxon>Arachnida</taxon>
        <taxon>Acari</taxon>
        <taxon>Parasitiformes</taxon>
        <taxon>Ixodida</taxon>
        <taxon>Ixodoidea</taxon>
        <taxon>Ixodidae</taxon>
        <taxon>Hyalomminae</taxon>
        <taxon>Hyalomma</taxon>
    </lineage>
</organism>